<feature type="binding site" description="axial binding residue" evidence="7">
    <location>
        <position position="458"/>
    </location>
    <ligand>
        <name>heme</name>
        <dbReference type="ChEBI" id="CHEBI:30413"/>
    </ligand>
    <ligandPart>
        <name>Fe</name>
        <dbReference type="ChEBI" id="CHEBI:18248"/>
    </ligandPart>
</feature>
<keyword evidence="2 7" id="KW-0349">Heme</keyword>
<dbReference type="SUPFAM" id="SSF48264">
    <property type="entry name" value="Cytochrome P450"/>
    <property type="match status" value="1"/>
</dbReference>
<dbReference type="Proteomes" id="UP000515154">
    <property type="component" value="Linkage group LG2"/>
</dbReference>
<feature type="transmembrane region" description="Helical" evidence="8">
    <location>
        <begin position="37"/>
        <end position="59"/>
    </location>
</feature>
<evidence type="ECO:0000256" key="1">
    <source>
        <dbReference type="ARBA" id="ARBA00010617"/>
    </source>
</evidence>
<keyword evidence="6" id="KW-0503">Monooxygenase</keyword>
<comment type="similarity">
    <text evidence="1">Belongs to the cytochrome P450 family.</text>
</comment>
<dbReference type="GO" id="GO:0016125">
    <property type="term" value="P:sterol metabolic process"/>
    <property type="evidence" value="ECO:0007669"/>
    <property type="project" value="TreeGrafter"/>
</dbReference>
<dbReference type="PRINTS" id="PR00465">
    <property type="entry name" value="EP450IV"/>
</dbReference>
<evidence type="ECO:0000313" key="10">
    <source>
        <dbReference type="RefSeq" id="XP_036356537.1"/>
    </source>
</evidence>
<keyword evidence="8" id="KW-0472">Membrane</keyword>
<keyword evidence="4" id="KW-0560">Oxidoreductase</keyword>
<dbReference type="GO" id="GO:0005506">
    <property type="term" value="F:iron ion binding"/>
    <property type="evidence" value="ECO:0007669"/>
    <property type="project" value="InterPro"/>
</dbReference>
<dbReference type="GO" id="GO:0004497">
    <property type="term" value="F:monooxygenase activity"/>
    <property type="evidence" value="ECO:0007669"/>
    <property type="project" value="UniProtKB-KW"/>
</dbReference>
<evidence type="ECO:0000256" key="6">
    <source>
        <dbReference type="ARBA" id="ARBA00023033"/>
    </source>
</evidence>
<evidence type="ECO:0000256" key="4">
    <source>
        <dbReference type="ARBA" id="ARBA00023002"/>
    </source>
</evidence>
<evidence type="ECO:0000256" key="5">
    <source>
        <dbReference type="ARBA" id="ARBA00023004"/>
    </source>
</evidence>
<dbReference type="AlphaFoldDB" id="A0A7E6ENZ7"/>
<dbReference type="PANTHER" id="PTHR24286">
    <property type="entry name" value="CYTOCHROME P450 26"/>
    <property type="match status" value="1"/>
</dbReference>
<dbReference type="GO" id="GO:0020037">
    <property type="term" value="F:heme binding"/>
    <property type="evidence" value="ECO:0007669"/>
    <property type="project" value="InterPro"/>
</dbReference>
<dbReference type="Gene3D" id="1.10.630.10">
    <property type="entry name" value="Cytochrome P450"/>
    <property type="match status" value="1"/>
</dbReference>
<keyword evidence="3 7" id="KW-0479">Metal-binding</keyword>
<dbReference type="GO" id="GO:0016705">
    <property type="term" value="F:oxidoreductase activity, acting on paired donors, with incorporation or reduction of molecular oxygen"/>
    <property type="evidence" value="ECO:0007669"/>
    <property type="project" value="InterPro"/>
</dbReference>
<keyword evidence="5 7" id="KW-0408">Iron</keyword>
<dbReference type="InterPro" id="IPR036396">
    <property type="entry name" value="Cyt_P450_sf"/>
</dbReference>
<sequence>MLRLQFSLIHVRKVTFYNPFSTMTSFFQSLVENTPSYIFYTASVILSLALISISHCFYFRLITKLYNLPPGTMGYFPLIGETLTFLKLKEKFTFQRHSKYGRVYKTHIFGSPTVRVCGSDNIRTLMMGDTKILQVFWPPSTQSLVGSHSLAVSSGECHRQHKSLILKTMTPSKLKSHLDHFQTTASEKIESWINSGIIDPVQQCRDMTVRSVIKYFIRNDLSESVIEKLINEITTFEKNLMSIPLNIPGTGFYKSMKARAEICSIIQSVLCQNNKDTKCQAQSKDFLNSLHSMLQENRDGNVEKKIEDSILEIIFAGNLTTTVASFSTLYLLANHPKVLQKLREELNEFGLMSPDGIHYPIVTQDHIPKLNYLQCVFKEILRRLPPVGGVYRKVLKPFQLEGYTIPANWRVVCSIRDQHIGDCTFDNPMTFNPDRWLETADDHSAFDFIPFGAASRRCVGKDFARLSILYTILELARRAQWKMQPSTVKIDFIPAPKPMEEMTATFERYKHE</sequence>
<keyword evidence="8" id="KW-0812">Transmembrane</keyword>
<gene>
    <name evidence="10" type="primary">LOC115232380</name>
</gene>
<comment type="cofactor">
    <cofactor evidence="7">
        <name>heme</name>
        <dbReference type="ChEBI" id="CHEBI:30413"/>
    </cofactor>
</comment>
<dbReference type="GO" id="GO:0034653">
    <property type="term" value="P:retinoic acid catabolic process"/>
    <property type="evidence" value="ECO:0007669"/>
    <property type="project" value="UniProtKB-ARBA"/>
</dbReference>
<dbReference type="PANTHER" id="PTHR24286:SF384">
    <property type="entry name" value="P450, PUTATIVE (EUROFUNG)-RELATED"/>
    <property type="match status" value="1"/>
</dbReference>
<evidence type="ECO:0000256" key="7">
    <source>
        <dbReference type="PIRSR" id="PIRSR602403-1"/>
    </source>
</evidence>
<accession>A0A7E6ENZ7</accession>
<keyword evidence="9" id="KW-1185">Reference proteome</keyword>
<evidence type="ECO:0000256" key="3">
    <source>
        <dbReference type="ARBA" id="ARBA00022723"/>
    </source>
</evidence>
<name>A0A7E6ENZ7_9MOLL</name>
<protein>
    <submittedName>
        <fullName evidence="10">Cytochrome P450 26B1 isoform X1</fullName>
    </submittedName>
</protein>
<dbReference type="RefSeq" id="XP_036356537.1">
    <property type="nucleotide sequence ID" value="XM_036500644.1"/>
</dbReference>
<organism evidence="9 10">
    <name type="scientific">Octopus sinensis</name>
    <name type="common">East Asian common octopus</name>
    <dbReference type="NCBI Taxonomy" id="2607531"/>
    <lineage>
        <taxon>Eukaryota</taxon>
        <taxon>Metazoa</taxon>
        <taxon>Spiralia</taxon>
        <taxon>Lophotrochozoa</taxon>
        <taxon>Mollusca</taxon>
        <taxon>Cephalopoda</taxon>
        <taxon>Coleoidea</taxon>
        <taxon>Octopodiformes</taxon>
        <taxon>Octopoda</taxon>
        <taxon>Incirrata</taxon>
        <taxon>Octopodidae</taxon>
        <taxon>Octopus</taxon>
    </lineage>
</organism>
<dbReference type="InterPro" id="IPR001128">
    <property type="entry name" value="Cyt_P450"/>
</dbReference>
<evidence type="ECO:0000313" key="9">
    <source>
        <dbReference type="Proteomes" id="UP000515154"/>
    </source>
</evidence>
<evidence type="ECO:0000256" key="8">
    <source>
        <dbReference type="SAM" id="Phobius"/>
    </source>
</evidence>
<dbReference type="InterPro" id="IPR002403">
    <property type="entry name" value="Cyt_P450_E_grp-IV"/>
</dbReference>
<keyword evidence="8" id="KW-1133">Transmembrane helix</keyword>
<dbReference type="PRINTS" id="PR00385">
    <property type="entry name" value="P450"/>
</dbReference>
<reference evidence="10" key="1">
    <citation type="submission" date="2025-08" db="UniProtKB">
        <authorList>
            <consortium name="RefSeq"/>
        </authorList>
    </citation>
    <scope>IDENTIFICATION</scope>
</reference>
<dbReference type="Pfam" id="PF00067">
    <property type="entry name" value="p450"/>
    <property type="match status" value="1"/>
</dbReference>
<evidence type="ECO:0000256" key="2">
    <source>
        <dbReference type="ARBA" id="ARBA00022617"/>
    </source>
</evidence>
<proteinExistence type="inferred from homology"/>